<dbReference type="AlphaFoldDB" id="A0A165KSX5"/>
<evidence type="ECO:0000313" key="2">
    <source>
        <dbReference type="EMBL" id="KZV96830.1"/>
    </source>
</evidence>
<dbReference type="Pfam" id="PF18802">
    <property type="entry name" value="CxC1"/>
    <property type="match status" value="1"/>
</dbReference>
<protein>
    <recommendedName>
        <fullName evidence="1">CxC1-like cysteine cluster associated with KDZ transposases domain-containing protein</fullName>
    </recommendedName>
</protein>
<name>A0A165KSX5_EXIGL</name>
<accession>A0A165KSX5</accession>
<dbReference type="OrthoDB" id="3200967at2759"/>
<dbReference type="Proteomes" id="UP000077266">
    <property type="component" value="Unassembled WGS sequence"/>
</dbReference>
<evidence type="ECO:0000259" key="1">
    <source>
        <dbReference type="Pfam" id="PF18802"/>
    </source>
</evidence>
<dbReference type="InterPro" id="IPR041320">
    <property type="entry name" value="CxC1"/>
</dbReference>
<feature type="domain" description="CxC1-like cysteine cluster associated with KDZ transposases" evidence="1">
    <location>
        <begin position="3"/>
        <end position="63"/>
    </location>
</feature>
<evidence type="ECO:0000313" key="3">
    <source>
        <dbReference type="Proteomes" id="UP000077266"/>
    </source>
</evidence>
<dbReference type="STRING" id="1314781.A0A165KSX5"/>
<dbReference type="InParanoid" id="A0A165KSX5"/>
<keyword evidence="3" id="KW-1185">Reference proteome</keyword>
<sequence length="114" mass="12934">MTLYICACRPAAEQLLAKGFFPSAPRRPSLAFSLNMLEFITLHSMNVAPNVTAWASTLQQYWARRHMVANQGETFRKRLGTALKWYQELERRAEVAVTQMLRGEPFAVSDAGRS</sequence>
<gene>
    <name evidence="2" type="ORF">EXIGLDRAFT_608781</name>
</gene>
<proteinExistence type="predicted"/>
<reference evidence="2 3" key="1">
    <citation type="journal article" date="2016" name="Mol. Biol. Evol.">
        <title>Comparative Genomics of Early-Diverging Mushroom-Forming Fungi Provides Insights into the Origins of Lignocellulose Decay Capabilities.</title>
        <authorList>
            <person name="Nagy L.G."/>
            <person name="Riley R."/>
            <person name="Tritt A."/>
            <person name="Adam C."/>
            <person name="Daum C."/>
            <person name="Floudas D."/>
            <person name="Sun H."/>
            <person name="Yadav J.S."/>
            <person name="Pangilinan J."/>
            <person name="Larsson K.H."/>
            <person name="Matsuura K."/>
            <person name="Barry K."/>
            <person name="Labutti K."/>
            <person name="Kuo R."/>
            <person name="Ohm R.A."/>
            <person name="Bhattacharya S.S."/>
            <person name="Shirouzu T."/>
            <person name="Yoshinaga Y."/>
            <person name="Martin F.M."/>
            <person name="Grigoriev I.V."/>
            <person name="Hibbett D.S."/>
        </authorList>
    </citation>
    <scope>NUCLEOTIDE SEQUENCE [LARGE SCALE GENOMIC DNA]</scope>
    <source>
        <strain evidence="2 3">HHB12029</strain>
    </source>
</reference>
<dbReference type="EMBL" id="KV425938">
    <property type="protein sequence ID" value="KZV96830.1"/>
    <property type="molecule type" value="Genomic_DNA"/>
</dbReference>
<organism evidence="2 3">
    <name type="scientific">Exidia glandulosa HHB12029</name>
    <dbReference type="NCBI Taxonomy" id="1314781"/>
    <lineage>
        <taxon>Eukaryota</taxon>
        <taxon>Fungi</taxon>
        <taxon>Dikarya</taxon>
        <taxon>Basidiomycota</taxon>
        <taxon>Agaricomycotina</taxon>
        <taxon>Agaricomycetes</taxon>
        <taxon>Auriculariales</taxon>
        <taxon>Exidiaceae</taxon>
        <taxon>Exidia</taxon>
    </lineage>
</organism>